<organism evidence="1 2">
    <name type="scientific">Pedobacter paludis</name>
    <dbReference type="NCBI Taxonomy" id="2203212"/>
    <lineage>
        <taxon>Bacteria</taxon>
        <taxon>Pseudomonadati</taxon>
        <taxon>Bacteroidota</taxon>
        <taxon>Sphingobacteriia</taxon>
        <taxon>Sphingobacteriales</taxon>
        <taxon>Sphingobacteriaceae</taxon>
        <taxon>Pedobacter</taxon>
    </lineage>
</organism>
<dbReference type="EMBL" id="QGNY01000004">
    <property type="protein sequence ID" value="PWS31267.1"/>
    <property type="molecule type" value="Genomic_DNA"/>
</dbReference>
<gene>
    <name evidence="1" type="ORF">DF947_11725</name>
</gene>
<dbReference type="RefSeq" id="WP_109929989.1">
    <property type="nucleotide sequence ID" value="NZ_QGNY01000004.1"/>
</dbReference>
<dbReference type="Proteomes" id="UP000245391">
    <property type="component" value="Unassembled WGS sequence"/>
</dbReference>
<sequence>MATSFTISINNTCAEKWSNMQAGTGERFCDSCQKSVTDFTQFSDRDLQDWFAKNESQSCGRFKPEQINRLIDVKSNFSIGRFKPGLIAASLVAFLSFPKVGNAINKSWPTHETEAKKFGLEKIASPLENDSITVKGKVINSEESLPIVGGSVRIKGTTVTTVTDKEGYFELKVSRNQIKNGLILESIYLGFETRRLKVNLKKSESITITMKMSYAILGGFGVIKTPTLLNKLSRFLNG</sequence>
<dbReference type="AlphaFoldDB" id="A0A317EZN5"/>
<keyword evidence="2" id="KW-1185">Reference proteome</keyword>
<name>A0A317EZN5_9SPHI</name>
<evidence type="ECO:0008006" key="3">
    <source>
        <dbReference type="Google" id="ProtNLM"/>
    </source>
</evidence>
<proteinExistence type="predicted"/>
<evidence type="ECO:0000313" key="1">
    <source>
        <dbReference type="EMBL" id="PWS31267.1"/>
    </source>
</evidence>
<accession>A0A317EZN5</accession>
<protein>
    <recommendedName>
        <fullName evidence="3">Carboxypeptidase-like regulatory domain-containing protein</fullName>
    </recommendedName>
</protein>
<dbReference type="Pfam" id="PF13715">
    <property type="entry name" value="CarbopepD_reg_2"/>
    <property type="match status" value="1"/>
</dbReference>
<dbReference type="Gene3D" id="2.60.40.1120">
    <property type="entry name" value="Carboxypeptidase-like, regulatory domain"/>
    <property type="match status" value="1"/>
</dbReference>
<dbReference type="SUPFAM" id="SSF49464">
    <property type="entry name" value="Carboxypeptidase regulatory domain-like"/>
    <property type="match status" value="1"/>
</dbReference>
<evidence type="ECO:0000313" key="2">
    <source>
        <dbReference type="Proteomes" id="UP000245391"/>
    </source>
</evidence>
<comment type="caution">
    <text evidence="1">The sequence shown here is derived from an EMBL/GenBank/DDBJ whole genome shotgun (WGS) entry which is preliminary data.</text>
</comment>
<dbReference type="OrthoDB" id="7432683at2"/>
<reference evidence="2" key="1">
    <citation type="submission" date="2018-05" db="EMBL/GenBank/DDBJ databases">
        <title>Pedobacter paludis sp. nov., isolated from wetland soil.</title>
        <authorList>
            <person name="Zhang Y."/>
        </authorList>
    </citation>
    <scope>NUCLEOTIDE SEQUENCE [LARGE SCALE GENOMIC DNA]</scope>
    <source>
        <strain evidence="2">R-8</strain>
    </source>
</reference>
<dbReference type="InterPro" id="IPR008969">
    <property type="entry name" value="CarboxyPept-like_regulatory"/>
</dbReference>